<protein>
    <submittedName>
        <fullName evidence="2">Uncharacterized protein</fullName>
    </submittedName>
</protein>
<dbReference type="AlphaFoldDB" id="A0A060HKJ6"/>
<feature type="transmembrane region" description="Helical" evidence="1">
    <location>
        <begin position="84"/>
        <end position="102"/>
    </location>
</feature>
<feature type="transmembrane region" description="Helical" evidence="1">
    <location>
        <begin position="53"/>
        <end position="72"/>
    </location>
</feature>
<keyword evidence="1" id="KW-0472">Membrane</keyword>
<evidence type="ECO:0000256" key="1">
    <source>
        <dbReference type="SAM" id="Phobius"/>
    </source>
</evidence>
<dbReference type="HOGENOM" id="CLU_1017871_0_0_2"/>
<proteinExistence type="predicted"/>
<feature type="transmembrane region" description="Helical" evidence="1">
    <location>
        <begin position="12"/>
        <end position="33"/>
    </location>
</feature>
<sequence length="273" mass="29099">MSLKLSTSRMNVLLTALLVATTGGILQIGGASWDITSHILRQPETFFTPSHAMLYTGTGLTAIAAAIGLVVFLKNKQEIRSRSFYTAFKLLIIGAAIQLVSGPGDFMWHSVFGVDGLMSPPHLSLATGILIGTIAAVVGLARILPHIESKRNQRLAKTALVPAFAALWFSSIWYIFFFVLPLSNGQNFTFNPDPAAAIVIATTVLPFMSAMIFLVSARTIGKLGAATAVAGVVISMNVLANIVPASNSWGHSFPGNCSPSFQPLLEQTLRSIK</sequence>
<dbReference type="STRING" id="926571.NVIE_027630"/>
<reference evidence="2 3" key="1">
    <citation type="journal article" date="2014" name="Int. J. Syst. Evol. Microbiol.">
        <title>Nitrososphaera viennensis gen. nov., sp. nov., an aerobic and mesophilic, ammonia-oxidizing archaeon from soil and a member of the archaeal phylum Thaumarchaeota.</title>
        <authorList>
            <person name="Stieglmeier M."/>
            <person name="Klingl A."/>
            <person name="Alves R.J."/>
            <person name="Rittmann S.K."/>
            <person name="Melcher M."/>
            <person name="Leisch N."/>
            <person name="Schleper C."/>
        </authorList>
    </citation>
    <scope>NUCLEOTIDE SEQUENCE [LARGE SCALE GENOMIC DNA]</scope>
    <source>
        <strain evidence="2">EN76</strain>
    </source>
</reference>
<name>A0A060HKJ6_9ARCH</name>
<keyword evidence="1" id="KW-0812">Transmembrane</keyword>
<evidence type="ECO:0000313" key="3">
    <source>
        <dbReference type="Proteomes" id="UP000027093"/>
    </source>
</evidence>
<feature type="transmembrane region" description="Helical" evidence="1">
    <location>
        <begin position="155"/>
        <end position="176"/>
    </location>
</feature>
<accession>A0A060HKJ6</accession>
<dbReference type="Proteomes" id="UP000027093">
    <property type="component" value="Chromosome"/>
</dbReference>
<feature type="transmembrane region" description="Helical" evidence="1">
    <location>
        <begin position="122"/>
        <end position="143"/>
    </location>
</feature>
<feature type="transmembrane region" description="Helical" evidence="1">
    <location>
        <begin position="223"/>
        <end position="243"/>
    </location>
</feature>
<organism evidence="2 3">
    <name type="scientific">Nitrososphaera viennensis EN76</name>
    <dbReference type="NCBI Taxonomy" id="926571"/>
    <lineage>
        <taxon>Archaea</taxon>
        <taxon>Nitrososphaerota</taxon>
        <taxon>Nitrososphaeria</taxon>
        <taxon>Nitrososphaerales</taxon>
        <taxon>Nitrososphaeraceae</taxon>
        <taxon>Nitrososphaera</taxon>
    </lineage>
</organism>
<dbReference type="KEGG" id="nvn:NVIE_027630"/>
<keyword evidence="1" id="KW-1133">Transmembrane helix</keyword>
<evidence type="ECO:0000313" key="2">
    <source>
        <dbReference type="EMBL" id="AIC17039.1"/>
    </source>
</evidence>
<keyword evidence="3" id="KW-1185">Reference proteome</keyword>
<feature type="transmembrane region" description="Helical" evidence="1">
    <location>
        <begin position="196"/>
        <end position="216"/>
    </location>
</feature>
<gene>
    <name evidence="2" type="ORF">NVIE_027630</name>
</gene>
<dbReference type="EMBL" id="CP007536">
    <property type="protein sequence ID" value="AIC17039.1"/>
    <property type="molecule type" value="Genomic_DNA"/>
</dbReference>